<proteinExistence type="inferred from homology"/>
<comment type="subcellular location">
    <subcellularLocation>
        <location evidence="1">Nucleus</location>
    </subcellularLocation>
</comment>
<dbReference type="RefSeq" id="XP_007867268.1">
    <property type="nucleotide sequence ID" value="XM_007869077.1"/>
</dbReference>
<dbReference type="eggNOG" id="KOG4046">
    <property type="taxonomic scope" value="Eukaryota"/>
</dbReference>
<dbReference type="Pfam" id="PF01868">
    <property type="entry name" value="RNase_P-MRP_p29"/>
    <property type="match status" value="1"/>
</dbReference>
<evidence type="ECO:0000256" key="1">
    <source>
        <dbReference type="ARBA" id="ARBA00004123"/>
    </source>
</evidence>
<dbReference type="OrthoDB" id="124041at2759"/>
<sequence length="278" mass="30807">MAPPSGQELVVLDVTAVASRSRTPNAPVNPYAPLANRRLTITSTAPFTPTYVQSHLTTSDPAGTYASRISGKQIMLENPAKESKAKKERDEKKARRKEAKAKAGQGLLAVQRGPWRLHKSQFDLFLPLHHMWLGYMSELHNLPPRSNARSTPNVSNMHAKLVKADFHGSLITVGQAKNPALIGLSGIVILETENAFRVITQRNQVKLLPKRNSIFKLFVPLHSTLPTTGQPLSSSTLTIAQTVLDIPHLEFELYGNQFCFRSSERAARKFKAKESIEL</sequence>
<evidence type="ECO:0000256" key="2">
    <source>
        <dbReference type="ARBA" id="ARBA00006181"/>
    </source>
</evidence>
<dbReference type="KEGG" id="gtr:GLOTRDRAFT_77744"/>
<dbReference type="GeneID" id="19308740"/>
<reference evidence="4 5" key="1">
    <citation type="journal article" date="2012" name="Science">
        <title>The Paleozoic origin of enzymatic lignin decomposition reconstructed from 31 fungal genomes.</title>
        <authorList>
            <person name="Floudas D."/>
            <person name="Binder M."/>
            <person name="Riley R."/>
            <person name="Barry K."/>
            <person name="Blanchette R.A."/>
            <person name="Henrissat B."/>
            <person name="Martinez A.T."/>
            <person name="Otillar R."/>
            <person name="Spatafora J.W."/>
            <person name="Yadav J.S."/>
            <person name="Aerts A."/>
            <person name="Benoit I."/>
            <person name="Boyd A."/>
            <person name="Carlson A."/>
            <person name="Copeland A."/>
            <person name="Coutinho P.M."/>
            <person name="de Vries R.P."/>
            <person name="Ferreira P."/>
            <person name="Findley K."/>
            <person name="Foster B."/>
            <person name="Gaskell J."/>
            <person name="Glotzer D."/>
            <person name="Gorecki P."/>
            <person name="Heitman J."/>
            <person name="Hesse C."/>
            <person name="Hori C."/>
            <person name="Igarashi K."/>
            <person name="Jurgens J.A."/>
            <person name="Kallen N."/>
            <person name="Kersten P."/>
            <person name="Kohler A."/>
            <person name="Kuees U."/>
            <person name="Kumar T.K.A."/>
            <person name="Kuo A."/>
            <person name="LaButti K."/>
            <person name="Larrondo L.F."/>
            <person name="Lindquist E."/>
            <person name="Ling A."/>
            <person name="Lombard V."/>
            <person name="Lucas S."/>
            <person name="Lundell T."/>
            <person name="Martin R."/>
            <person name="McLaughlin D.J."/>
            <person name="Morgenstern I."/>
            <person name="Morin E."/>
            <person name="Murat C."/>
            <person name="Nagy L.G."/>
            <person name="Nolan M."/>
            <person name="Ohm R.A."/>
            <person name="Patyshakuliyeva A."/>
            <person name="Rokas A."/>
            <person name="Ruiz-Duenas F.J."/>
            <person name="Sabat G."/>
            <person name="Salamov A."/>
            <person name="Samejima M."/>
            <person name="Schmutz J."/>
            <person name="Slot J.C."/>
            <person name="St John F."/>
            <person name="Stenlid J."/>
            <person name="Sun H."/>
            <person name="Sun S."/>
            <person name="Syed K."/>
            <person name="Tsang A."/>
            <person name="Wiebenga A."/>
            <person name="Young D."/>
            <person name="Pisabarro A."/>
            <person name="Eastwood D.C."/>
            <person name="Martin F."/>
            <person name="Cullen D."/>
            <person name="Grigoriev I.V."/>
            <person name="Hibbett D.S."/>
        </authorList>
    </citation>
    <scope>NUCLEOTIDE SEQUENCE [LARGE SCALE GENOMIC DNA]</scope>
    <source>
        <strain evidence="4 5">ATCC 11539</strain>
    </source>
</reference>
<dbReference type="SMART" id="SM00538">
    <property type="entry name" value="POP4"/>
    <property type="match status" value="1"/>
</dbReference>
<dbReference type="STRING" id="670483.S7Q2W2"/>
<gene>
    <name evidence="4" type="ORF">GLOTRDRAFT_77744</name>
</gene>
<dbReference type="GO" id="GO:0030677">
    <property type="term" value="C:ribonuclease P complex"/>
    <property type="evidence" value="ECO:0007669"/>
    <property type="project" value="InterPro"/>
</dbReference>
<name>S7Q2W2_GLOTA</name>
<dbReference type="InterPro" id="IPR036980">
    <property type="entry name" value="RNase_P/MRP_Rpp29_sf"/>
</dbReference>
<evidence type="ECO:0000256" key="3">
    <source>
        <dbReference type="SAM" id="MobiDB-lite"/>
    </source>
</evidence>
<dbReference type="EMBL" id="KB469304">
    <property type="protein sequence ID" value="EPQ53887.1"/>
    <property type="molecule type" value="Genomic_DNA"/>
</dbReference>
<protein>
    <submittedName>
        <fullName evidence="4">RNase P subunit p29-like protein</fullName>
    </submittedName>
</protein>
<dbReference type="HOGENOM" id="CLU_078577_1_0_1"/>
<dbReference type="GO" id="GO:0001682">
    <property type="term" value="P:tRNA 5'-leader removal"/>
    <property type="evidence" value="ECO:0007669"/>
    <property type="project" value="InterPro"/>
</dbReference>
<dbReference type="GO" id="GO:0006364">
    <property type="term" value="P:rRNA processing"/>
    <property type="evidence" value="ECO:0007669"/>
    <property type="project" value="TreeGrafter"/>
</dbReference>
<organism evidence="4 5">
    <name type="scientific">Gloeophyllum trabeum (strain ATCC 11539 / FP-39264 / Madison 617)</name>
    <name type="common">Brown rot fungus</name>
    <dbReference type="NCBI Taxonomy" id="670483"/>
    <lineage>
        <taxon>Eukaryota</taxon>
        <taxon>Fungi</taxon>
        <taxon>Dikarya</taxon>
        <taxon>Basidiomycota</taxon>
        <taxon>Agaricomycotina</taxon>
        <taxon>Agaricomycetes</taxon>
        <taxon>Gloeophyllales</taxon>
        <taxon>Gloeophyllaceae</taxon>
        <taxon>Gloeophyllum</taxon>
    </lineage>
</organism>
<dbReference type="PANTHER" id="PTHR13348:SF0">
    <property type="entry name" value="RIBONUCLEASE P PROTEIN SUBUNIT P29"/>
    <property type="match status" value="1"/>
</dbReference>
<evidence type="ECO:0000313" key="4">
    <source>
        <dbReference type="EMBL" id="EPQ53887.1"/>
    </source>
</evidence>
<dbReference type="GO" id="GO:0005634">
    <property type="term" value="C:nucleus"/>
    <property type="evidence" value="ECO:0007669"/>
    <property type="project" value="UniProtKB-SubCell"/>
</dbReference>
<dbReference type="GO" id="GO:0000172">
    <property type="term" value="C:ribonuclease MRP complex"/>
    <property type="evidence" value="ECO:0007669"/>
    <property type="project" value="InterPro"/>
</dbReference>
<dbReference type="AlphaFoldDB" id="S7Q2W2"/>
<dbReference type="OMA" id="IPKSECV"/>
<feature type="region of interest" description="Disordered" evidence="3">
    <location>
        <begin position="76"/>
        <end position="105"/>
    </location>
</feature>
<evidence type="ECO:0000313" key="5">
    <source>
        <dbReference type="Proteomes" id="UP000030669"/>
    </source>
</evidence>
<feature type="compositionally biased region" description="Basic and acidic residues" evidence="3">
    <location>
        <begin position="79"/>
        <end position="93"/>
    </location>
</feature>
<dbReference type="SUPFAM" id="SSF101744">
    <property type="entry name" value="Rof/RNase P subunit-like"/>
    <property type="match status" value="1"/>
</dbReference>
<comment type="similarity">
    <text evidence="2">Belongs to the eukaryotic/archaeal RNase P protein component 1 family.</text>
</comment>
<dbReference type="Proteomes" id="UP000030669">
    <property type="component" value="Unassembled WGS sequence"/>
</dbReference>
<dbReference type="InterPro" id="IPR002730">
    <property type="entry name" value="Rpp29/RNP1"/>
</dbReference>
<dbReference type="Gene3D" id="2.30.30.210">
    <property type="entry name" value="Ribonuclease P/MRP, subunit p29"/>
    <property type="match status" value="1"/>
</dbReference>
<dbReference type="InterPro" id="IPR023534">
    <property type="entry name" value="Rof/RNase_P-like"/>
</dbReference>
<keyword evidence="5" id="KW-1185">Reference proteome</keyword>
<accession>S7Q2W2</accession>
<dbReference type="InterPro" id="IPR016848">
    <property type="entry name" value="RNase_P/MRP_Rpp29-subunit"/>
</dbReference>
<dbReference type="GO" id="GO:0033204">
    <property type="term" value="F:ribonuclease P RNA binding"/>
    <property type="evidence" value="ECO:0007669"/>
    <property type="project" value="InterPro"/>
</dbReference>
<dbReference type="PANTHER" id="PTHR13348">
    <property type="entry name" value="RIBONUCLEASE P SUBUNIT P29"/>
    <property type="match status" value="1"/>
</dbReference>